<dbReference type="PANTHER" id="PTHR43133:SF46">
    <property type="entry name" value="RNA POLYMERASE SIGMA-70 FACTOR ECF SUBFAMILY"/>
    <property type="match status" value="1"/>
</dbReference>
<evidence type="ECO:0000259" key="6">
    <source>
        <dbReference type="Pfam" id="PF08281"/>
    </source>
</evidence>
<dbReference type="InterPro" id="IPR013249">
    <property type="entry name" value="RNA_pol_sigma70_r4_t2"/>
</dbReference>
<protein>
    <submittedName>
        <fullName evidence="7">Sigma-70 family RNA polymerase sigma factor</fullName>
    </submittedName>
</protein>
<evidence type="ECO:0000313" key="8">
    <source>
        <dbReference type="Proteomes" id="UP000279089"/>
    </source>
</evidence>
<evidence type="ECO:0000313" key="7">
    <source>
        <dbReference type="EMBL" id="RPD42651.1"/>
    </source>
</evidence>
<dbReference type="GO" id="GO:0003677">
    <property type="term" value="F:DNA binding"/>
    <property type="evidence" value="ECO:0007669"/>
    <property type="project" value="InterPro"/>
</dbReference>
<dbReference type="InterPro" id="IPR013324">
    <property type="entry name" value="RNA_pol_sigma_r3/r4-like"/>
</dbReference>
<dbReference type="GO" id="GO:0016987">
    <property type="term" value="F:sigma factor activity"/>
    <property type="evidence" value="ECO:0007669"/>
    <property type="project" value="UniProtKB-KW"/>
</dbReference>
<keyword evidence="3" id="KW-0731">Sigma factor</keyword>
<proteinExistence type="inferred from homology"/>
<dbReference type="InterPro" id="IPR036388">
    <property type="entry name" value="WH-like_DNA-bd_sf"/>
</dbReference>
<evidence type="ECO:0000256" key="4">
    <source>
        <dbReference type="ARBA" id="ARBA00023163"/>
    </source>
</evidence>
<feature type="domain" description="RNA polymerase sigma factor 70 region 4 type 2" evidence="6">
    <location>
        <begin position="120"/>
        <end position="173"/>
    </location>
</feature>
<dbReference type="InterPro" id="IPR007627">
    <property type="entry name" value="RNA_pol_sigma70_r2"/>
</dbReference>
<comment type="caution">
    <text evidence="7">The sequence shown here is derived from an EMBL/GenBank/DDBJ whole genome shotgun (WGS) entry which is preliminary data.</text>
</comment>
<keyword evidence="2" id="KW-0805">Transcription regulation</keyword>
<dbReference type="GO" id="GO:0006352">
    <property type="term" value="P:DNA-templated transcription initiation"/>
    <property type="evidence" value="ECO:0007669"/>
    <property type="project" value="InterPro"/>
</dbReference>
<keyword evidence="8" id="KW-1185">Reference proteome</keyword>
<evidence type="ECO:0000256" key="2">
    <source>
        <dbReference type="ARBA" id="ARBA00023015"/>
    </source>
</evidence>
<dbReference type="RefSeq" id="WP_120515204.1">
    <property type="nucleotide sequence ID" value="NZ_QXZY01000003.1"/>
</dbReference>
<keyword evidence="4" id="KW-0804">Transcription</keyword>
<dbReference type="NCBIfam" id="TIGR02937">
    <property type="entry name" value="sigma70-ECF"/>
    <property type="match status" value="1"/>
</dbReference>
<evidence type="ECO:0000256" key="3">
    <source>
        <dbReference type="ARBA" id="ARBA00023082"/>
    </source>
</evidence>
<sequence length="196" mass="22935">MNHLSDEDLMELVVDGNEIAFAGLVDRYSKDLYKLIYKRVKDDDITKDIVQEIFISLWKNRHTITVKQSLFPYLYQAAIYEVVDHTLRAGKEIAFKTSLLSQEDHIQPSISQEIETEDLRREIDRTVARMPQTMRTVFCLSRYEYLSVREIAGKLHLSEQTVKNNITLAMQRLRVSLDRNKLPLFITSGFWMAGYL</sequence>
<dbReference type="PANTHER" id="PTHR43133">
    <property type="entry name" value="RNA POLYMERASE ECF-TYPE SIGMA FACTO"/>
    <property type="match status" value="1"/>
</dbReference>
<dbReference type="AlphaFoldDB" id="A0A3N4MFN8"/>
<accession>A0A3N4MFN8</accession>
<organism evidence="7 8">
    <name type="scientific">Chitinophaga barathri</name>
    <dbReference type="NCBI Taxonomy" id="1647451"/>
    <lineage>
        <taxon>Bacteria</taxon>
        <taxon>Pseudomonadati</taxon>
        <taxon>Bacteroidota</taxon>
        <taxon>Chitinophagia</taxon>
        <taxon>Chitinophagales</taxon>
        <taxon>Chitinophagaceae</taxon>
        <taxon>Chitinophaga</taxon>
    </lineage>
</organism>
<evidence type="ECO:0000256" key="1">
    <source>
        <dbReference type="ARBA" id="ARBA00010641"/>
    </source>
</evidence>
<gene>
    <name evidence="7" type="ORF">EG028_05660</name>
</gene>
<dbReference type="SUPFAM" id="SSF88659">
    <property type="entry name" value="Sigma3 and sigma4 domains of RNA polymerase sigma factors"/>
    <property type="match status" value="1"/>
</dbReference>
<reference evidence="8" key="1">
    <citation type="submission" date="2018-11" db="EMBL/GenBank/DDBJ databases">
        <title>Chitinophaga lutea sp.nov., isolate from arsenic contaminated soil.</title>
        <authorList>
            <person name="Zong Y."/>
        </authorList>
    </citation>
    <scope>NUCLEOTIDE SEQUENCE [LARGE SCALE GENOMIC DNA]</scope>
    <source>
        <strain evidence="8">YLT18</strain>
    </source>
</reference>
<evidence type="ECO:0000259" key="5">
    <source>
        <dbReference type="Pfam" id="PF04542"/>
    </source>
</evidence>
<feature type="domain" description="RNA polymerase sigma-70 region 2" evidence="5">
    <location>
        <begin position="24"/>
        <end position="89"/>
    </location>
</feature>
<dbReference type="Pfam" id="PF08281">
    <property type="entry name" value="Sigma70_r4_2"/>
    <property type="match status" value="1"/>
</dbReference>
<dbReference type="Proteomes" id="UP000279089">
    <property type="component" value="Unassembled WGS sequence"/>
</dbReference>
<comment type="similarity">
    <text evidence="1">Belongs to the sigma-70 factor family. ECF subfamily.</text>
</comment>
<dbReference type="Gene3D" id="1.10.10.10">
    <property type="entry name" value="Winged helix-like DNA-binding domain superfamily/Winged helix DNA-binding domain"/>
    <property type="match status" value="1"/>
</dbReference>
<dbReference type="Gene3D" id="1.10.1740.10">
    <property type="match status" value="1"/>
</dbReference>
<dbReference type="Pfam" id="PF04542">
    <property type="entry name" value="Sigma70_r2"/>
    <property type="match status" value="1"/>
</dbReference>
<dbReference type="EMBL" id="RMBX01000002">
    <property type="protein sequence ID" value="RPD42651.1"/>
    <property type="molecule type" value="Genomic_DNA"/>
</dbReference>
<dbReference type="InterPro" id="IPR014284">
    <property type="entry name" value="RNA_pol_sigma-70_dom"/>
</dbReference>
<name>A0A3N4MFN8_9BACT</name>
<dbReference type="OrthoDB" id="659948at2"/>
<dbReference type="SUPFAM" id="SSF88946">
    <property type="entry name" value="Sigma2 domain of RNA polymerase sigma factors"/>
    <property type="match status" value="1"/>
</dbReference>
<dbReference type="InterPro" id="IPR013325">
    <property type="entry name" value="RNA_pol_sigma_r2"/>
</dbReference>
<dbReference type="InterPro" id="IPR039425">
    <property type="entry name" value="RNA_pol_sigma-70-like"/>
</dbReference>